<feature type="domain" description="Aerotolerance regulator N-terminal" evidence="2">
    <location>
        <begin position="1"/>
        <end position="76"/>
    </location>
</feature>
<feature type="transmembrane region" description="Helical" evidence="1">
    <location>
        <begin position="626"/>
        <end position="646"/>
    </location>
</feature>
<evidence type="ECO:0000256" key="1">
    <source>
        <dbReference type="SAM" id="Phobius"/>
    </source>
</evidence>
<keyword evidence="4" id="KW-1185">Reference proteome</keyword>
<accession>A0A1H2W7K4</accession>
<keyword evidence="1" id="KW-1133">Transmembrane helix</keyword>
<feature type="transmembrane region" description="Helical" evidence="1">
    <location>
        <begin position="56"/>
        <end position="78"/>
    </location>
</feature>
<sequence length="651" mass="75013">MQFNNPEILYAFLLLIIPIIVHLFQLQKFVKVPFTNVKFLKKIELKTRKSSRIKKWLILATRLLALSCLILAFSQPYFSNIEASQKVHTTIYLDNSLSMQAKSEKGELLKNATQTIIENLDSKNSNFSLITDNSIFKNIDVPTLKNELINLKYSSNSINLNTATLKLNSTNNNQTNTLHKKILISDFHTNKKNINQEVTNVNSSFLAVNLKPIQKNNFYIDSVFIANKNSSEISLEVLIKSNQIITQNLPVSLFSEEKLLGKTSSKFLESNVSKVQFTIKRGVNLNGKLSINDESLAFDNDFYFTISSPEKINVLSIGKTAEFLKKIYSKNEFNFTQHSLQNLNYRNLNKQHLIILNELDKIPNELALKINDFYKNGGSVVLIPSENIELNLYNSFLQKLTIGSIKKKMNTSHLISDINFNHPIFKNVFEKQIKNFEYPKTDLHYPSFFSKSLPIVKFDNTKNFISSNNNNGMFYWVASPLSTSTTNFTQTPLIVPIFYNIGKNSININQLYYTLNKNNKIDIQTTLDKNAVLKISNKLQSFIPLQQNTTNKTTLTIEDQISKSGFYNIQNNNTTIKNIAFNYNRNESIQNYMDIENLEKTNSNITFYNSIDAVLKKIDTDYKINWLFKWFLAFSALFLLIEMLILKYFKI</sequence>
<evidence type="ECO:0000259" key="2">
    <source>
        <dbReference type="Pfam" id="PF07584"/>
    </source>
</evidence>
<dbReference type="PANTHER" id="PTHR37464">
    <property type="entry name" value="BLL2463 PROTEIN"/>
    <property type="match status" value="1"/>
</dbReference>
<dbReference type="Proteomes" id="UP000199595">
    <property type="component" value="Unassembled WGS sequence"/>
</dbReference>
<organism evidence="3 4">
    <name type="scientific">Lutibacter oricola</name>
    <dbReference type="NCBI Taxonomy" id="762486"/>
    <lineage>
        <taxon>Bacteria</taxon>
        <taxon>Pseudomonadati</taxon>
        <taxon>Bacteroidota</taxon>
        <taxon>Flavobacteriia</taxon>
        <taxon>Flavobacteriales</taxon>
        <taxon>Flavobacteriaceae</taxon>
        <taxon>Lutibacter</taxon>
    </lineage>
</organism>
<dbReference type="Pfam" id="PF07584">
    <property type="entry name" value="BatA"/>
    <property type="match status" value="1"/>
</dbReference>
<dbReference type="STRING" id="762486.SAMN05444411_102131"/>
<keyword evidence="1 3" id="KW-0812">Transmembrane</keyword>
<feature type="transmembrane region" description="Helical" evidence="1">
    <location>
        <begin position="6"/>
        <end position="24"/>
    </location>
</feature>
<dbReference type="InterPro" id="IPR024163">
    <property type="entry name" value="Aerotolerance_reg_N"/>
</dbReference>
<dbReference type="AlphaFoldDB" id="A0A1H2W7K4"/>
<dbReference type="PANTHER" id="PTHR37464:SF1">
    <property type="entry name" value="BLL2463 PROTEIN"/>
    <property type="match status" value="1"/>
</dbReference>
<proteinExistence type="predicted"/>
<dbReference type="InterPro" id="IPR011933">
    <property type="entry name" value="Double_TM_dom"/>
</dbReference>
<gene>
    <name evidence="3" type="ORF">SAMN05444411_102131</name>
</gene>
<keyword evidence="1" id="KW-0472">Membrane</keyword>
<evidence type="ECO:0000313" key="3">
    <source>
        <dbReference type="EMBL" id="SDW76632.1"/>
    </source>
</evidence>
<name>A0A1H2W7K4_9FLAO</name>
<dbReference type="OrthoDB" id="9810200at2"/>
<protein>
    <submittedName>
        <fullName evidence="3">N-terminal double-transmembrane domain-containing protein</fullName>
    </submittedName>
</protein>
<dbReference type="EMBL" id="FNNJ01000002">
    <property type="protein sequence ID" value="SDW76632.1"/>
    <property type="molecule type" value="Genomic_DNA"/>
</dbReference>
<dbReference type="RefSeq" id="WP_090120772.1">
    <property type="nucleotide sequence ID" value="NZ_FNNJ01000002.1"/>
</dbReference>
<evidence type="ECO:0000313" key="4">
    <source>
        <dbReference type="Proteomes" id="UP000199595"/>
    </source>
</evidence>
<reference evidence="3 4" key="1">
    <citation type="submission" date="2016-10" db="EMBL/GenBank/DDBJ databases">
        <authorList>
            <person name="de Groot N.N."/>
        </authorList>
    </citation>
    <scope>NUCLEOTIDE SEQUENCE [LARGE SCALE GENOMIC DNA]</scope>
    <source>
        <strain evidence="3 4">DSM 24956</strain>
    </source>
</reference>
<dbReference type="NCBIfam" id="TIGR02226">
    <property type="entry name" value="two_anch"/>
    <property type="match status" value="1"/>
</dbReference>